<keyword evidence="3 6" id="KW-0812">Transmembrane</keyword>
<evidence type="ECO:0000256" key="5">
    <source>
        <dbReference type="ARBA" id="ARBA00023136"/>
    </source>
</evidence>
<dbReference type="InterPro" id="IPR045316">
    <property type="entry name" value="Msc2-like"/>
</dbReference>
<feature type="transmembrane region" description="Helical" evidence="6">
    <location>
        <begin position="350"/>
        <end position="368"/>
    </location>
</feature>
<dbReference type="PANTHER" id="PTHR45755:SF5">
    <property type="entry name" value="ZINC TRANSPORTER"/>
    <property type="match status" value="1"/>
</dbReference>
<comment type="caution">
    <text evidence="6">Lacks conserved residue(s) required for the propagation of feature annotation.</text>
</comment>
<dbReference type="SUPFAM" id="SSF161111">
    <property type="entry name" value="Cation efflux protein transmembrane domain-like"/>
    <property type="match status" value="1"/>
</dbReference>
<keyword evidence="4 6" id="KW-1133">Transmembrane helix</keyword>
<evidence type="ECO:0000256" key="1">
    <source>
        <dbReference type="ARBA" id="ARBA00004141"/>
    </source>
</evidence>
<dbReference type="Gene3D" id="1.20.1510.10">
    <property type="entry name" value="Cation efflux protein transmembrane domain"/>
    <property type="match status" value="1"/>
</dbReference>
<dbReference type="GO" id="GO:0005789">
    <property type="term" value="C:endoplasmic reticulum membrane"/>
    <property type="evidence" value="ECO:0007669"/>
    <property type="project" value="UniProtKB-SubCell"/>
</dbReference>
<keyword evidence="5 6" id="KW-0472">Membrane</keyword>
<comment type="subcellular location">
    <subcellularLocation>
        <location evidence="6">Endoplasmic reticulum membrane</location>
        <topology evidence="6">Multi-pass membrane protein</topology>
    </subcellularLocation>
    <subcellularLocation>
        <location evidence="1">Membrane</location>
        <topology evidence="1">Multi-pass membrane protein</topology>
    </subcellularLocation>
</comment>
<evidence type="ECO:0000256" key="2">
    <source>
        <dbReference type="ARBA" id="ARBA00022448"/>
    </source>
</evidence>
<feature type="transmembrane region" description="Helical" evidence="6">
    <location>
        <begin position="317"/>
        <end position="338"/>
    </location>
</feature>
<evidence type="ECO:0000256" key="3">
    <source>
        <dbReference type="ARBA" id="ARBA00022692"/>
    </source>
</evidence>
<feature type="domain" description="Cation efflux protein transmembrane" evidence="8">
    <location>
        <begin position="171"/>
        <end position="375"/>
    </location>
</feature>
<sequence>MPLPVPPHTPTPPPEDSPQPVGLGLNDGPTLHVEHDYDSLTPLSATFPGNGYKNTTLSAGHPSPSTLSPYSPLTAGTTPTSATSNGSEGPGNPFNFQPQTYTVGGAQDIGRRRGHKYKHSSVSHQIFLEPAPRAPLAVPASLPLPTFKEVRASMTGEQKMRFAWCICHLLVGFYVKLSAQGSTAMTALSHLVFYDFIGATVCCINEVGSNFECWKRTSLKRPFGFERFEVLAGLAMAVTLLFTGFDLVSHNLQHALESSGGHTPHHAHKHDRVSAGSVDTAALAAIVATLVSAILLKNHARISKVMRFAYIESLPSVLSNPSHFLTLSCSSLLLLLPLLSIKMYIWLDRAITAVIAISMVTLGWRMGWTLGRMLMMSYSGPGLANLLDAIEADPAVTVVEEAKIWQVHYGLCQANLKLRVRSLDDMARIRDRISSAVRNRLAGGYGSGGQKWEVSTQLLLEKD</sequence>
<organism evidence="9 10">
    <name type="scientific">Saccharata proteae CBS 121410</name>
    <dbReference type="NCBI Taxonomy" id="1314787"/>
    <lineage>
        <taxon>Eukaryota</taxon>
        <taxon>Fungi</taxon>
        <taxon>Dikarya</taxon>
        <taxon>Ascomycota</taxon>
        <taxon>Pezizomycotina</taxon>
        <taxon>Dothideomycetes</taxon>
        <taxon>Dothideomycetes incertae sedis</taxon>
        <taxon>Botryosphaeriales</taxon>
        <taxon>Saccharataceae</taxon>
        <taxon>Saccharata</taxon>
    </lineage>
</organism>
<keyword evidence="6" id="KW-0256">Endoplasmic reticulum</keyword>
<keyword evidence="2 6" id="KW-0813">Transport</keyword>
<feature type="compositionally biased region" description="Polar residues" evidence="7">
    <location>
        <begin position="75"/>
        <end position="87"/>
    </location>
</feature>
<evidence type="ECO:0000256" key="6">
    <source>
        <dbReference type="RuleBase" id="RU369017"/>
    </source>
</evidence>
<feature type="region of interest" description="Disordered" evidence="7">
    <location>
        <begin position="54"/>
        <end position="93"/>
    </location>
</feature>
<dbReference type="GO" id="GO:0031410">
    <property type="term" value="C:cytoplasmic vesicle"/>
    <property type="evidence" value="ECO:0007669"/>
    <property type="project" value="TreeGrafter"/>
</dbReference>
<dbReference type="PANTHER" id="PTHR45755">
    <property type="match status" value="1"/>
</dbReference>
<name>A0A9P4HVK2_9PEZI</name>
<comment type="similarity">
    <text evidence="6">Belongs to the cation diffusion facilitator (CDF) transporter (TC 2.A.4) family. SLC30A subfamily.</text>
</comment>
<keyword evidence="6" id="KW-0406">Ion transport</keyword>
<dbReference type="InterPro" id="IPR058533">
    <property type="entry name" value="Cation_efflux_TM"/>
</dbReference>
<evidence type="ECO:0000313" key="10">
    <source>
        <dbReference type="Proteomes" id="UP000799776"/>
    </source>
</evidence>
<dbReference type="GO" id="GO:0005385">
    <property type="term" value="F:zinc ion transmembrane transporter activity"/>
    <property type="evidence" value="ECO:0007669"/>
    <property type="project" value="UniProtKB-UniRule"/>
</dbReference>
<accession>A0A9P4HVK2</accession>
<gene>
    <name evidence="9" type="ORF">K490DRAFT_43993</name>
</gene>
<comment type="function">
    <text evidence="6">Functions as a zinc transporter.</text>
</comment>
<comment type="caution">
    <text evidence="9">The sequence shown here is derived from an EMBL/GenBank/DDBJ whole genome shotgun (WGS) entry which is preliminary data.</text>
</comment>
<evidence type="ECO:0000256" key="7">
    <source>
        <dbReference type="SAM" id="MobiDB-lite"/>
    </source>
</evidence>
<feature type="transmembrane region" description="Helical" evidence="6">
    <location>
        <begin position="228"/>
        <end position="248"/>
    </location>
</feature>
<dbReference type="GO" id="GO:0005794">
    <property type="term" value="C:Golgi apparatus"/>
    <property type="evidence" value="ECO:0007669"/>
    <property type="project" value="TreeGrafter"/>
</dbReference>
<dbReference type="OrthoDB" id="5382797at2759"/>
<keyword evidence="10" id="KW-1185">Reference proteome</keyword>
<proteinExistence type="inferred from homology"/>
<feature type="compositionally biased region" description="Pro residues" evidence="7">
    <location>
        <begin position="1"/>
        <end position="17"/>
    </location>
</feature>
<feature type="compositionally biased region" description="Low complexity" evidence="7">
    <location>
        <begin position="62"/>
        <end position="74"/>
    </location>
</feature>
<evidence type="ECO:0000259" key="8">
    <source>
        <dbReference type="Pfam" id="PF01545"/>
    </source>
</evidence>
<evidence type="ECO:0000256" key="4">
    <source>
        <dbReference type="ARBA" id="ARBA00022989"/>
    </source>
</evidence>
<feature type="region of interest" description="Disordered" evidence="7">
    <location>
        <begin position="1"/>
        <end position="30"/>
    </location>
</feature>
<dbReference type="AlphaFoldDB" id="A0A9P4HVK2"/>
<dbReference type="Pfam" id="PF01545">
    <property type="entry name" value="Cation_efflux"/>
    <property type="match status" value="1"/>
</dbReference>
<feature type="transmembrane region" description="Helical" evidence="6">
    <location>
        <begin position="280"/>
        <end position="296"/>
    </location>
</feature>
<dbReference type="EMBL" id="ML978723">
    <property type="protein sequence ID" value="KAF2086723.1"/>
    <property type="molecule type" value="Genomic_DNA"/>
</dbReference>
<dbReference type="GO" id="GO:0006882">
    <property type="term" value="P:intracellular zinc ion homeostasis"/>
    <property type="evidence" value="ECO:0007669"/>
    <property type="project" value="InterPro"/>
</dbReference>
<dbReference type="GO" id="GO:1904257">
    <property type="term" value="P:zinc ion import into Golgi lumen"/>
    <property type="evidence" value="ECO:0007669"/>
    <property type="project" value="TreeGrafter"/>
</dbReference>
<dbReference type="Proteomes" id="UP000799776">
    <property type="component" value="Unassembled WGS sequence"/>
</dbReference>
<evidence type="ECO:0000313" key="9">
    <source>
        <dbReference type="EMBL" id="KAF2086723.1"/>
    </source>
</evidence>
<reference evidence="9" key="1">
    <citation type="journal article" date="2020" name="Stud. Mycol.">
        <title>101 Dothideomycetes genomes: a test case for predicting lifestyles and emergence of pathogens.</title>
        <authorList>
            <person name="Haridas S."/>
            <person name="Albert R."/>
            <person name="Binder M."/>
            <person name="Bloem J."/>
            <person name="Labutti K."/>
            <person name="Salamov A."/>
            <person name="Andreopoulos B."/>
            <person name="Baker S."/>
            <person name="Barry K."/>
            <person name="Bills G."/>
            <person name="Bluhm B."/>
            <person name="Cannon C."/>
            <person name="Castanera R."/>
            <person name="Culley D."/>
            <person name="Daum C."/>
            <person name="Ezra D."/>
            <person name="Gonzalez J."/>
            <person name="Henrissat B."/>
            <person name="Kuo A."/>
            <person name="Liang C."/>
            <person name="Lipzen A."/>
            <person name="Lutzoni F."/>
            <person name="Magnuson J."/>
            <person name="Mondo S."/>
            <person name="Nolan M."/>
            <person name="Ohm R."/>
            <person name="Pangilinan J."/>
            <person name="Park H.-J."/>
            <person name="Ramirez L."/>
            <person name="Alfaro M."/>
            <person name="Sun H."/>
            <person name="Tritt A."/>
            <person name="Yoshinaga Y."/>
            <person name="Zwiers L.-H."/>
            <person name="Turgeon B."/>
            <person name="Goodwin S."/>
            <person name="Spatafora J."/>
            <person name="Crous P."/>
            <person name="Grigoriev I."/>
        </authorList>
    </citation>
    <scope>NUCLEOTIDE SEQUENCE</scope>
    <source>
        <strain evidence="9">CBS 121410</strain>
    </source>
</reference>
<protein>
    <recommendedName>
        <fullName evidence="6">Zinc transporter</fullName>
    </recommendedName>
</protein>
<dbReference type="InterPro" id="IPR027469">
    <property type="entry name" value="Cation_efflux_TMD_sf"/>
</dbReference>